<organism evidence="14 15">
    <name type="scientific">Streptosporangium longisporum</name>
    <dbReference type="NCBI Taxonomy" id="46187"/>
    <lineage>
        <taxon>Bacteria</taxon>
        <taxon>Bacillati</taxon>
        <taxon>Actinomycetota</taxon>
        <taxon>Actinomycetes</taxon>
        <taxon>Streptosporangiales</taxon>
        <taxon>Streptosporangiaceae</taxon>
        <taxon>Streptosporangium</taxon>
    </lineage>
</organism>
<name>A0ABN3XS36_9ACTN</name>
<comment type="similarity">
    <text evidence="3">Belongs to the long-chain O-acyltransferase family.</text>
</comment>
<evidence type="ECO:0000259" key="13">
    <source>
        <dbReference type="Pfam" id="PF06974"/>
    </source>
</evidence>
<feature type="domain" description="O-acyltransferase WSD1 C-terminal" evidence="13">
    <location>
        <begin position="524"/>
        <end position="666"/>
    </location>
</feature>
<gene>
    <name evidence="14" type="ORF">GCM10017559_03700</name>
</gene>
<dbReference type="PANTHER" id="PTHR31650">
    <property type="entry name" value="O-ACYLTRANSFERASE (WSD1-LIKE) FAMILY PROTEIN"/>
    <property type="match status" value="1"/>
</dbReference>
<dbReference type="InterPro" id="IPR004255">
    <property type="entry name" value="O-acyltransferase_WSD1_N"/>
</dbReference>
<dbReference type="SUPFAM" id="SSF52777">
    <property type="entry name" value="CoA-dependent acyltransferases"/>
    <property type="match status" value="2"/>
</dbReference>
<protein>
    <recommendedName>
        <fullName evidence="4">diacylglycerol O-acyltransferase</fullName>
        <ecNumber evidence="4">2.3.1.20</ecNumber>
    </recommendedName>
</protein>
<evidence type="ECO:0000313" key="14">
    <source>
        <dbReference type="EMBL" id="GAA2987213.1"/>
    </source>
</evidence>
<keyword evidence="7" id="KW-0319">Glycerol metabolism</keyword>
<dbReference type="Pfam" id="PF06974">
    <property type="entry name" value="WS_DGAT_C"/>
    <property type="match status" value="1"/>
</dbReference>
<keyword evidence="9" id="KW-0012">Acyltransferase</keyword>
<comment type="caution">
    <text evidence="14">The sequence shown here is derived from an EMBL/GenBank/DDBJ whole genome shotgun (WGS) entry which is preliminary data.</text>
</comment>
<evidence type="ECO:0000256" key="2">
    <source>
        <dbReference type="ARBA" id="ARBA00005189"/>
    </source>
</evidence>
<dbReference type="EMBL" id="BAAAWD010000002">
    <property type="protein sequence ID" value="GAA2987213.1"/>
    <property type="molecule type" value="Genomic_DNA"/>
</dbReference>
<feature type="compositionally biased region" description="Pro residues" evidence="11">
    <location>
        <begin position="16"/>
        <end position="26"/>
    </location>
</feature>
<evidence type="ECO:0000256" key="1">
    <source>
        <dbReference type="ARBA" id="ARBA00004771"/>
    </source>
</evidence>
<keyword evidence="15" id="KW-1185">Reference proteome</keyword>
<proteinExistence type="inferred from homology"/>
<dbReference type="RefSeq" id="WP_344887262.1">
    <property type="nucleotide sequence ID" value="NZ_BAAAWD010000002.1"/>
</dbReference>
<dbReference type="InterPro" id="IPR012349">
    <property type="entry name" value="Split_barrel_FMN-bd"/>
</dbReference>
<comment type="catalytic activity">
    <reaction evidence="10">
        <text>an acyl-CoA + a 1,2-diacyl-sn-glycerol = a triacyl-sn-glycerol + CoA</text>
        <dbReference type="Rhea" id="RHEA:10868"/>
        <dbReference type="ChEBI" id="CHEBI:17815"/>
        <dbReference type="ChEBI" id="CHEBI:57287"/>
        <dbReference type="ChEBI" id="CHEBI:58342"/>
        <dbReference type="ChEBI" id="CHEBI:64615"/>
        <dbReference type="EC" id="2.3.1.20"/>
    </reaction>
</comment>
<dbReference type="InterPro" id="IPR009721">
    <property type="entry name" value="O-acyltransferase_WSD1_C"/>
</dbReference>
<comment type="pathway">
    <text evidence="2">Lipid metabolism.</text>
</comment>
<evidence type="ECO:0000259" key="12">
    <source>
        <dbReference type="Pfam" id="PF03007"/>
    </source>
</evidence>
<dbReference type="Proteomes" id="UP001499930">
    <property type="component" value="Unassembled WGS sequence"/>
</dbReference>
<keyword evidence="8" id="KW-0443">Lipid metabolism</keyword>
<feature type="compositionally biased region" description="Low complexity" evidence="11">
    <location>
        <begin position="1"/>
        <end position="15"/>
    </location>
</feature>
<feature type="region of interest" description="Disordered" evidence="11">
    <location>
        <begin position="674"/>
        <end position="717"/>
    </location>
</feature>
<evidence type="ECO:0000256" key="8">
    <source>
        <dbReference type="ARBA" id="ARBA00023098"/>
    </source>
</evidence>
<evidence type="ECO:0000256" key="7">
    <source>
        <dbReference type="ARBA" id="ARBA00022798"/>
    </source>
</evidence>
<dbReference type="InterPro" id="IPR045034">
    <property type="entry name" value="O-acyltransferase_WSD1-like"/>
</dbReference>
<evidence type="ECO:0000256" key="4">
    <source>
        <dbReference type="ARBA" id="ARBA00013244"/>
    </source>
</evidence>
<feature type="compositionally biased region" description="Basic residues" evidence="11">
    <location>
        <begin position="193"/>
        <end position="210"/>
    </location>
</feature>
<comment type="pathway">
    <text evidence="1">Glycerolipid metabolism; triacylglycerol biosynthesis.</text>
</comment>
<evidence type="ECO:0000256" key="9">
    <source>
        <dbReference type="ARBA" id="ARBA00023315"/>
    </source>
</evidence>
<evidence type="ECO:0000256" key="3">
    <source>
        <dbReference type="ARBA" id="ARBA00009587"/>
    </source>
</evidence>
<dbReference type="InterPro" id="IPR004378">
    <property type="entry name" value="F420H2_quin_Rdtase"/>
</dbReference>
<accession>A0ABN3XS36</accession>
<dbReference type="Pfam" id="PF04075">
    <property type="entry name" value="F420H2_quin_red"/>
    <property type="match status" value="1"/>
</dbReference>
<evidence type="ECO:0000313" key="15">
    <source>
        <dbReference type="Proteomes" id="UP001499930"/>
    </source>
</evidence>
<dbReference type="Gene3D" id="2.30.110.10">
    <property type="entry name" value="Electron Transport, Fmn-binding Protein, Chain A"/>
    <property type="match status" value="1"/>
</dbReference>
<dbReference type="EC" id="2.3.1.20" evidence="4"/>
<keyword evidence="5" id="KW-0444">Lipid biosynthesis</keyword>
<feature type="domain" description="O-acyltransferase WSD1-like N-terminal" evidence="12">
    <location>
        <begin position="232"/>
        <end position="483"/>
    </location>
</feature>
<evidence type="ECO:0000256" key="11">
    <source>
        <dbReference type="SAM" id="MobiDB-lite"/>
    </source>
</evidence>
<evidence type="ECO:0000256" key="5">
    <source>
        <dbReference type="ARBA" id="ARBA00022516"/>
    </source>
</evidence>
<dbReference type="Gene3D" id="3.30.559.10">
    <property type="entry name" value="Chloramphenicol acetyltransferase-like domain"/>
    <property type="match status" value="1"/>
</dbReference>
<feature type="region of interest" description="Disordered" evidence="11">
    <location>
        <begin position="161"/>
        <end position="224"/>
    </location>
</feature>
<evidence type="ECO:0000256" key="10">
    <source>
        <dbReference type="ARBA" id="ARBA00048109"/>
    </source>
</evidence>
<evidence type="ECO:0000256" key="6">
    <source>
        <dbReference type="ARBA" id="ARBA00022679"/>
    </source>
</evidence>
<sequence length="717" mass="76217">MTETGRTTGAEGRAPAAPPATPPPARHPLRGAGRVQRHLVDPLVRRLLRTPWHRLISRWVVLLTITGRRSGATVLVPAQYAQDGQSLTLVSRRSRVWWRNLEGGASLRLTLRGVERTGRADVSRDPERVRAALLAVGRTVGRDELLMPVQDAVAVTVRLDPLDPAPVSGDRCGAPVEKDRKPPDPATEGSASGRRRTTMKVTPRRRGPRARHGDAGGETMTGPRQVIERAGPTDLMMLAMGASGPMPQQMGALLVLAAEPGFDPAAARELLAERIRSVPRLRQRLLRVPPGCGRPVWADDPAFDIGSHVRSVRCPAPGDERALLDAATAVVCERLPANRPLWAAVFVTGLADGATGLVMVVDHVLADGIGGLAVLAELVDETATPVRTTATPASSAFPRRRPSLPALAADALRERLRALPRPSLLWRAVRTVTSAGGELHPVPAARCSLLRPTGPRRRVEVVRTDLAELRAAAHRRGGTVNDALLTAITGALRTLLAHRGEVADTLTVGIMVAGRRVTATDQLGNQARPLVVTLPTAGDPPERLEKVAAVLTARKERISGPPVIALLLPPLRGAIRLGLYRWFMRRQRRIHTLVSNVRGPDRPLTFAGAAIRAIVPLAVSESGNMPVSFDILSYAGTLTIALIADPDHIPDLPVLVAALRSELAALGPRHILPADEASPLPSPAPPPAQGRKSCAAGSSGRLAGPLAPTATGPRAGR</sequence>
<reference evidence="14 15" key="1">
    <citation type="journal article" date="2019" name="Int. J. Syst. Evol. Microbiol.">
        <title>The Global Catalogue of Microorganisms (GCM) 10K type strain sequencing project: providing services to taxonomists for standard genome sequencing and annotation.</title>
        <authorList>
            <consortium name="The Broad Institute Genomics Platform"/>
            <consortium name="The Broad Institute Genome Sequencing Center for Infectious Disease"/>
            <person name="Wu L."/>
            <person name="Ma J."/>
        </authorList>
    </citation>
    <scope>NUCLEOTIDE SEQUENCE [LARGE SCALE GENOMIC DNA]</scope>
    <source>
        <strain evidence="14 15">JCM 3106</strain>
    </source>
</reference>
<dbReference type="Pfam" id="PF03007">
    <property type="entry name" value="WS_DGAT_cat"/>
    <property type="match status" value="1"/>
</dbReference>
<dbReference type="PANTHER" id="PTHR31650:SF1">
    <property type="entry name" value="WAX ESTER SYNTHASE_DIACYLGLYCEROL ACYLTRANSFERASE 4-RELATED"/>
    <property type="match status" value="1"/>
</dbReference>
<dbReference type="InterPro" id="IPR023213">
    <property type="entry name" value="CAT-like_dom_sf"/>
</dbReference>
<keyword evidence="6" id="KW-0808">Transferase</keyword>
<dbReference type="Gene3D" id="3.30.559.30">
    <property type="entry name" value="Nonribosomal peptide synthetase, condensation domain"/>
    <property type="match status" value="1"/>
</dbReference>
<feature type="region of interest" description="Disordered" evidence="11">
    <location>
        <begin position="1"/>
        <end position="33"/>
    </location>
</feature>